<sequence>MESGGAQDALKILGAVEDCRGSIPSSRPEDIFLCRLLQKDSIPSTSGDGIIEFFEEALALRESSTSELMKLLEDTIGAESLKTMTISQNLQARVSAEVLLLEIDKMTKEEAKSLHEAIDVLHLKHKEYAEDIQIYVRSHSEDASEIKHLEGELEESMAVLEESRRKLINLRMQMDFASGAYNPAAGSVHGNSSPEKSGDKMLCLRELKDSIEEKKILASDRLFELQYAREYNATLSKQLQDVQNELKDEKYVLSSRFYTLVNDQLQHFNAEVEHYKALTDSLQADRSFVIRREKELNAKLESADAARNAIDTESRLGDLELQLQKCISEKNDLEIKMEEAVQDSGRKDIKSEFRVMVSALSREMGMMEAQLSRWKDTAHEALLLREKTQSLKASIAIKSDERKRLADRCTKQKEEIKSIKELIEKLHKEELELQIFLDLYGNESYDNRDVADIRESERRALSQAEVLRNALEEHNLELRVKAANEAEVACQQRLSAAEAEIAELRAKLDASERDASELAEAIKIKVAEAEAYISEIETIGQAYEDMQTQNQHLLHQVTERDDYNIKLVSDSVKIKQAQNSLLSEKQALVKELEQVNLSVESLKLKISDGEEQVSFSRHYSAASIFY</sequence>
<gene>
    <name evidence="8" type="ORF">EUGRSUZ_J01791</name>
</gene>
<evidence type="ECO:0000256" key="1">
    <source>
        <dbReference type="ARBA" id="ARBA00004123"/>
    </source>
</evidence>
<keyword evidence="6 7" id="KW-0175">Coiled coil</keyword>
<evidence type="ECO:0000256" key="5">
    <source>
        <dbReference type="ARBA" id="ARBA00023242"/>
    </source>
</evidence>
<keyword evidence="2 6" id="KW-0479">Metal-binding</keyword>
<dbReference type="UniPathway" id="UPA00143"/>
<dbReference type="GO" id="GO:0006325">
    <property type="term" value="P:chromatin organization"/>
    <property type="evidence" value="ECO:0007669"/>
    <property type="project" value="UniProtKB-KW"/>
</dbReference>
<keyword evidence="4 6" id="KW-0862">Zinc</keyword>
<feature type="coiled-coil region" evidence="7">
    <location>
        <begin position="402"/>
        <end position="429"/>
    </location>
</feature>
<evidence type="ECO:0000256" key="3">
    <source>
        <dbReference type="ARBA" id="ARBA00022771"/>
    </source>
</evidence>
<proteinExistence type="inferred from homology"/>
<organism evidence="8">
    <name type="scientific">Eucalyptus grandis</name>
    <name type="common">Flooded gum</name>
    <dbReference type="NCBI Taxonomy" id="71139"/>
    <lineage>
        <taxon>Eukaryota</taxon>
        <taxon>Viridiplantae</taxon>
        <taxon>Streptophyta</taxon>
        <taxon>Embryophyta</taxon>
        <taxon>Tracheophyta</taxon>
        <taxon>Spermatophyta</taxon>
        <taxon>Magnoliopsida</taxon>
        <taxon>eudicotyledons</taxon>
        <taxon>Gunneridae</taxon>
        <taxon>Pentapetalae</taxon>
        <taxon>rosids</taxon>
        <taxon>malvids</taxon>
        <taxon>Myrtales</taxon>
        <taxon>Myrtaceae</taxon>
        <taxon>Myrtoideae</taxon>
        <taxon>Eucalypteae</taxon>
        <taxon>Eucalyptus</taxon>
    </lineage>
</organism>
<feature type="coiled-coil region" evidence="7">
    <location>
        <begin position="146"/>
        <end position="173"/>
    </location>
</feature>
<comment type="catalytic activity">
    <reaction evidence="6">
        <text>S-ubiquitinyl-[E2 ubiquitin-conjugating enzyme]-L-cysteine + [acceptor protein]-L-lysine = [E2 ubiquitin-conjugating enzyme]-L-cysteine + N(6)-ubiquitinyl-[acceptor protein]-L-lysine.</text>
        <dbReference type="EC" id="2.3.2.27"/>
    </reaction>
</comment>
<dbReference type="GO" id="GO:0005634">
    <property type="term" value="C:nucleus"/>
    <property type="evidence" value="ECO:0007669"/>
    <property type="project" value="UniProtKB-SubCell"/>
</dbReference>
<evidence type="ECO:0000313" key="8">
    <source>
        <dbReference type="EMBL" id="KCW52385.1"/>
    </source>
</evidence>
<feature type="coiled-coil region" evidence="7">
    <location>
        <begin position="585"/>
        <end position="612"/>
    </location>
</feature>
<comment type="subcellular location">
    <subcellularLocation>
        <location evidence="1 6">Nucleus</location>
    </subcellularLocation>
</comment>
<keyword evidence="6" id="KW-0156">Chromatin regulator</keyword>
<evidence type="ECO:0000256" key="6">
    <source>
        <dbReference type="RuleBase" id="RU365038"/>
    </source>
</evidence>
<name>A0A059AG80_EUCGR</name>
<accession>A0A059AG80</accession>
<dbReference type="PANTHER" id="PTHR23163:SF8">
    <property type="entry name" value="E3 UBIQUITIN-PROTEIN LIGASE BRE1-LIKE 2"/>
    <property type="match status" value="1"/>
</dbReference>
<feature type="coiled-coil region" evidence="7">
    <location>
        <begin position="316"/>
        <end position="343"/>
    </location>
</feature>
<comment type="pathway">
    <text evidence="6">Protein modification; protein ubiquitination.</text>
</comment>
<dbReference type="EC" id="2.3.2.27" evidence="6"/>
<feature type="coiled-coil region" evidence="7">
    <location>
        <begin position="454"/>
        <end position="521"/>
    </location>
</feature>
<reference evidence="8" key="1">
    <citation type="submission" date="2013-07" db="EMBL/GenBank/DDBJ databases">
        <title>The genome of Eucalyptus grandis.</title>
        <authorList>
            <person name="Schmutz J."/>
            <person name="Hayes R."/>
            <person name="Myburg A."/>
            <person name="Tuskan G."/>
            <person name="Grattapaglia D."/>
            <person name="Rokhsar D.S."/>
        </authorList>
    </citation>
    <scope>NUCLEOTIDE SEQUENCE</scope>
    <source>
        <tissue evidence="8">Leaf extractions</tissue>
    </source>
</reference>
<comment type="similarity">
    <text evidence="6">Belongs to the BRE1 family.</text>
</comment>
<dbReference type="AlphaFoldDB" id="A0A059AG80"/>
<dbReference type="InterPro" id="IPR013956">
    <property type="entry name" value="E3_ubiquit_lig_Bre1"/>
</dbReference>
<evidence type="ECO:0000256" key="2">
    <source>
        <dbReference type="ARBA" id="ARBA00022723"/>
    </source>
</evidence>
<keyword evidence="6" id="KW-0833">Ubl conjugation pathway</keyword>
<keyword evidence="6" id="KW-0808">Transferase</keyword>
<dbReference type="Gramene" id="KCW52385">
    <property type="protein sequence ID" value="KCW52385"/>
    <property type="gene ID" value="EUGRSUZ_J01791"/>
</dbReference>
<evidence type="ECO:0000256" key="7">
    <source>
        <dbReference type="SAM" id="Coils"/>
    </source>
</evidence>
<protein>
    <recommendedName>
        <fullName evidence="6">E3 ubiquitin protein ligase</fullName>
        <ecNumber evidence="6">2.3.2.27</ecNumber>
    </recommendedName>
</protein>
<dbReference type="GO" id="GO:0016567">
    <property type="term" value="P:protein ubiquitination"/>
    <property type="evidence" value="ECO:0007669"/>
    <property type="project" value="UniProtKB-UniRule"/>
</dbReference>
<keyword evidence="3 6" id="KW-0863">Zinc-finger</keyword>
<dbReference type="PANTHER" id="PTHR23163">
    <property type="entry name" value="RING FINGER PROTEIN-RELATED"/>
    <property type="match status" value="1"/>
</dbReference>
<dbReference type="GO" id="GO:0008270">
    <property type="term" value="F:zinc ion binding"/>
    <property type="evidence" value="ECO:0007669"/>
    <property type="project" value="UniProtKB-KW"/>
</dbReference>
<evidence type="ECO:0000256" key="4">
    <source>
        <dbReference type="ARBA" id="ARBA00022833"/>
    </source>
</evidence>
<keyword evidence="5 6" id="KW-0539">Nucleus</keyword>
<dbReference type="EMBL" id="KK198762">
    <property type="protein sequence ID" value="KCW52385.1"/>
    <property type="molecule type" value="Genomic_DNA"/>
</dbReference>
<dbReference type="GO" id="GO:0061630">
    <property type="term" value="F:ubiquitin protein ligase activity"/>
    <property type="evidence" value="ECO:0007669"/>
    <property type="project" value="UniProtKB-EC"/>
</dbReference>